<keyword evidence="3" id="KW-1185">Reference proteome</keyword>
<feature type="non-terminal residue" evidence="2">
    <location>
        <position position="1"/>
    </location>
</feature>
<sequence>NFDPVIIEHVKRITNAETHVHYLGHDIQNEFIILMSNNIRNKIIDYIKKAKYYTIIMDCTPDISHNEQLSIMVRVVNMYDNDQSKCPNIDEYFLDFISVSSTTGLNLSNILLENLNKFGINIMDCRGQAYDNGSNMVGKYQGVQSRILNKNPRAFFTACASHNLNLVLRDSVKNSVQASTFFGTIQRVYSIFAASTSRWDILNKHCEFLTLRKWYETRWESRVNSVKALRYQLPNIIEALEEVSREANDTITKSEAQSLANELSTFEFVLSLVIWYNILIEVNVVSKSLQGKNIDIDISIKMLESLLIFLRTFRQTGFENSIITAKEICEDNCI</sequence>
<name>A0A6G0VHP4_APHCR</name>
<dbReference type="InterPro" id="IPR012337">
    <property type="entry name" value="RNaseH-like_sf"/>
</dbReference>
<dbReference type="PANTHER" id="PTHR45749">
    <property type="match status" value="1"/>
</dbReference>
<dbReference type="AlphaFoldDB" id="A0A6G0VHP4"/>
<comment type="caution">
    <text evidence="2">The sequence shown here is derived from an EMBL/GenBank/DDBJ whole genome shotgun (WGS) entry which is preliminary data.</text>
</comment>
<dbReference type="PANTHER" id="PTHR45749:SF35">
    <property type="entry name" value="AC-LIKE TRANSPOSASE-RELATED"/>
    <property type="match status" value="1"/>
</dbReference>
<dbReference type="Pfam" id="PF14291">
    <property type="entry name" value="DUF4371"/>
    <property type="match status" value="1"/>
</dbReference>
<evidence type="ECO:0000313" key="3">
    <source>
        <dbReference type="Proteomes" id="UP000478052"/>
    </source>
</evidence>
<gene>
    <name evidence="2" type="ORF">FWK35_00038142</name>
</gene>
<organism evidence="2 3">
    <name type="scientific">Aphis craccivora</name>
    <name type="common">Cowpea aphid</name>
    <dbReference type="NCBI Taxonomy" id="307492"/>
    <lineage>
        <taxon>Eukaryota</taxon>
        <taxon>Metazoa</taxon>
        <taxon>Ecdysozoa</taxon>
        <taxon>Arthropoda</taxon>
        <taxon>Hexapoda</taxon>
        <taxon>Insecta</taxon>
        <taxon>Pterygota</taxon>
        <taxon>Neoptera</taxon>
        <taxon>Paraneoptera</taxon>
        <taxon>Hemiptera</taxon>
        <taxon>Sternorrhyncha</taxon>
        <taxon>Aphidomorpha</taxon>
        <taxon>Aphidoidea</taxon>
        <taxon>Aphididae</taxon>
        <taxon>Aphidini</taxon>
        <taxon>Aphis</taxon>
        <taxon>Aphis</taxon>
    </lineage>
</organism>
<dbReference type="InterPro" id="IPR025398">
    <property type="entry name" value="DUF4371"/>
</dbReference>
<reference evidence="2 3" key="1">
    <citation type="submission" date="2019-08" db="EMBL/GenBank/DDBJ databases">
        <title>Whole genome of Aphis craccivora.</title>
        <authorList>
            <person name="Voronova N.V."/>
            <person name="Shulinski R.S."/>
            <person name="Bandarenka Y.V."/>
            <person name="Zhorov D.G."/>
            <person name="Warner D."/>
        </authorList>
    </citation>
    <scope>NUCLEOTIDE SEQUENCE [LARGE SCALE GENOMIC DNA]</scope>
    <source>
        <strain evidence="2">180601</strain>
        <tissue evidence="2">Whole Body</tissue>
    </source>
</reference>
<feature type="domain" description="DUF4371" evidence="1">
    <location>
        <begin position="14"/>
        <end position="142"/>
    </location>
</feature>
<dbReference type="Proteomes" id="UP000478052">
    <property type="component" value="Unassembled WGS sequence"/>
</dbReference>
<protein>
    <submittedName>
        <fullName evidence="2">Zinc finger MYM-type protein 1-like</fullName>
    </submittedName>
</protein>
<dbReference type="SUPFAM" id="SSF53098">
    <property type="entry name" value="Ribonuclease H-like"/>
    <property type="match status" value="1"/>
</dbReference>
<dbReference type="OrthoDB" id="6618921at2759"/>
<evidence type="ECO:0000259" key="1">
    <source>
        <dbReference type="Pfam" id="PF14291"/>
    </source>
</evidence>
<accession>A0A6G0VHP4</accession>
<feature type="non-terminal residue" evidence="2">
    <location>
        <position position="334"/>
    </location>
</feature>
<dbReference type="EMBL" id="VUJU01017685">
    <property type="protein sequence ID" value="KAF0682205.1"/>
    <property type="molecule type" value="Genomic_DNA"/>
</dbReference>
<evidence type="ECO:0000313" key="2">
    <source>
        <dbReference type="EMBL" id="KAF0682205.1"/>
    </source>
</evidence>
<proteinExistence type="predicted"/>